<reference evidence="2" key="1">
    <citation type="submission" date="2021-06" db="EMBL/GenBank/DDBJ databases">
        <authorList>
            <person name="Hodson N. C."/>
            <person name="Mongue J. A."/>
            <person name="Jaron S. K."/>
        </authorList>
    </citation>
    <scope>NUCLEOTIDE SEQUENCE</scope>
</reference>
<dbReference type="Proteomes" id="UP000708208">
    <property type="component" value="Unassembled WGS sequence"/>
</dbReference>
<organism evidence="2 3">
    <name type="scientific">Allacma fusca</name>
    <dbReference type="NCBI Taxonomy" id="39272"/>
    <lineage>
        <taxon>Eukaryota</taxon>
        <taxon>Metazoa</taxon>
        <taxon>Ecdysozoa</taxon>
        <taxon>Arthropoda</taxon>
        <taxon>Hexapoda</taxon>
        <taxon>Collembola</taxon>
        <taxon>Symphypleona</taxon>
        <taxon>Sminthuridae</taxon>
        <taxon>Allacma</taxon>
    </lineage>
</organism>
<evidence type="ECO:0000313" key="3">
    <source>
        <dbReference type="Proteomes" id="UP000708208"/>
    </source>
</evidence>
<dbReference type="EMBL" id="CAJVCH010523310">
    <property type="protein sequence ID" value="CAG7821859.1"/>
    <property type="molecule type" value="Genomic_DNA"/>
</dbReference>
<evidence type="ECO:0000313" key="2">
    <source>
        <dbReference type="EMBL" id="CAG7821859.1"/>
    </source>
</evidence>
<name>A0A8J2KRM6_9HEXA</name>
<feature type="compositionally biased region" description="Polar residues" evidence="1">
    <location>
        <begin position="15"/>
        <end position="31"/>
    </location>
</feature>
<feature type="region of interest" description="Disordered" evidence="1">
    <location>
        <begin position="1"/>
        <end position="34"/>
    </location>
</feature>
<accession>A0A8J2KRM6</accession>
<gene>
    <name evidence="2" type="ORF">AFUS01_LOCUS32165</name>
</gene>
<evidence type="ECO:0000256" key="1">
    <source>
        <dbReference type="SAM" id="MobiDB-lite"/>
    </source>
</evidence>
<sequence>MAPRGRKKLKKNDNSMKGAQASDTDPSNSENYVDDEEHCPTISTLVSSIFLGSLRDVKLLKICRLVCKNWNSEASEALKTCSEVILEEKKSSFKNLTKLLLNRAVGPLHNLPSPFRDFHAKGSKFIDPTFISFCLNLSITTLSIDMSSNKFDQKQLHRVLVANKANIRILKFSGDADLDFKGSLSTDKTELTSLKQLEITDSCYECLHTELIEYILNRCKLEQLDLSIDGNDYVNNMLPQLQAESLKNLIIDFQYISTDTWDHLGSLRFLELRKLKFHLEDSEDIPNKDHQQWHSFCRSVSPSLEEFATNLPIPTAFDLTFPNLKSIEIVNNSYLSVFTPHRFPSLEKIACSFEMPLVRTVEIKDALAGTTKAMVTKYLERGLSVDRIPRRKSITDFMDLETITLDQNFVVDPDMILHCLPRVLKLREISLHWNGSLWAQLLRDSLGHLERIVVRNSAKQSKKTISELTQLLPNVWLR</sequence>
<comment type="caution">
    <text evidence="2">The sequence shown here is derived from an EMBL/GenBank/DDBJ whole genome shotgun (WGS) entry which is preliminary data.</text>
</comment>
<feature type="compositionally biased region" description="Basic residues" evidence="1">
    <location>
        <begin position="1"/>
        <end position="10"/>
    </location>
</feature>
<dbReference type="AlphaFoldDB" id="A0A8J2KRM6"/>
<proteinExistence type="predicted"/>
<protein>
    <submittedName>
        <fullName evidence="2">Uncharacterized protein</fullName>
    </submittedName>
</protein>
<keyword evidence="3" id="KW-1185">Reference proteome</keyword>